<reference evidence="1" key="1">
    <citation type="submission" date="2020-07" db="EMBL/GenBank/DDBJ databases">
        <title>Huge and variable diversity of episymbiotic CPR bacteria and DPANN archaea in groundwater ecosystems.</title>
        <authorList>
            <person name="He C.Y."/>
            <person name="Keren R."/>
            <person name="Whittaker M."/>
            <person name="Farag I.F."/>
            <person name="Doudna J."/>
            <person name="Cate J.H.D."/>
            <person name="Banfield J.F."/>
        </authorList>
    </citation>
    <scope>NUCLEOTIDE SEQUENCE</scope>
    <source>
        <strain evidence="1">NC_groundwater_1226_Ag_S-0.1um_59_124</strain>
    </source>
</reference>
<gene>
    <name evidence="1" type="ORF">HY474_01275</name>
</gene>
<dbReference type="EMBL" id="JACQMJ010000005">
    <property type="protein sequence ID" value="MBI4132242.1"/>
    <property type="molecule type" value="Genomic_DNA"/>
</dbReference>
<comment type="caution">
    <text evidence="1">The sequence shown here is derived from an EMBL/GenBank/DDBJ whole genome shotgun (WGS) entry which is preliminary data.</text>
</comment>
<protein>
    <submittedName>
        <fullName evidence="1">Uncharacterized protein</fullName>
    </submittedName>
</protein>
<accession>A0A932YVK5</accession>
<sequence length="66" mass="7064">MPNVKPEMLKIERVGIGRAFFPQEGEYPCLVFEARNAAGEIQQVPVGSSAYIVVDAQGSRILASAG</sequence>
<proteinExistence type="predicted"/>
<dbReference type="Proteomes" id="UP000704960">
    <property type="component" value="Unassembled WGS sequence"/>
</dbReference>
<evidence type="ECO:0000313" key="1">
    <source>
        <dbReference type="EMBL" id="MBI4132242.1"/>
    </source>
</evidence>
<dbReference type="AlphaFoldDB" id="A0A932YVK5"/>
<evidence type="ECO:0000313" key="2">
    <source>
        <dbReference type="Proteomes" id="UP000704960"/>
    </source>
</evidence>
<organism evidence="1 2">
    <name type="scientific">Candidatus Sungiibacteriota bacterium</name>
    <dbReference type="NCBI Taxonomy" id="2750080"/>
    <lineage>
        <taxon>Bacteria</taxon>
        <taxon>Candidatus Sungiibacteriota</taxon>
    </lineage>
</organism>
<name>A0A932YVK5_9BACT</name>